<evidence type="ECO:0000313" key="3">
    <source>
        <dbReference type="EMBL" id="MBS3063376.1"/>
    </source>
</evidence>
<dbReference type="Proteomes" id="UP000678237">
    <property type="component" value="Unassembled WGS sequence"/>
</dbReference>
<sequence>MRAWLLAIALVVLALVFGMTKSAVQKIRVAVIKPAGDVGIALEQCPGVVAFHESPAAFPEGDALRAALAELLGLYRNPLFQGMNFVRPIEDGALDFEKVRVTDGVANVYLVGDRLWAGNYCEDRYLEAQFYFTVTQFPGVNGVKVYVNGDLMGEGKSGWRYFTDRYNE</sequence>
<organism evidence="2 4">
    <name type="scientific">Candidatus Iainarchaeum sp</name>
    <dbReference type="NCBI Taxonomy" id="3101447"/>
    <lineage>
        <taxon>Archaea</taxon>
        <taxon>Candidatus Iainarchaeota</taxon>
        <taxon>Candidatus Iainarchaeia</taxon>
        <taxon>Candidatus Iainarchaeales</taxon>
        <taxon>Candidatus Iainarchaeaceae</taxon>
        <taxon>Candidatus Iainarchaeum</taxon>
    </lineage>
</organism>
<accession>A0A7J4JP06</accession>
<dbReference type="Proteomes" id="UP000564964">
    <property type="component" value="Unassembled WGS sequence"/>
</dbReference>
<evidence type="ECO:0000313" key="2">
    <source>
        <dbReference type="EMBL" id="HIH16936.1"/>
    </source>
</evidence>
<evidence type="ECO:0000259" key="1">
    <source>
        <dbReference type="Pfam" id="PF10646"/>
    </source>
</evidence>
<name>A0A7J4JP06_9ARCH</name>
<dbReference type="EMBL" id="JAGVWE010000005">
    <property type="protein sequence ID" value="MBS3063376.1"/>
    <property type="molecule type" value="Genomic_DNA"/>
</dbReference>
<comment type="caution">
    <text evidence="2">The sequence shown here is derived from an EMBL/GenBank/DDBJ whole genome shotgun (WGS) entry which is preliminary data.</text>
</comment>
<reference evidence="4" key="1">
    <citation type="journal article" date="2020" name="bioRxiv">
        <title>A rank-normalized archaeal taxonomy based on genome phylogeny resolves widespread incomplete and uneven classifications.</title>
        <authorList>
            <person name="Rinke C."/>
            <person name="Chuvochina M."/>
            <person name="Mussig A.J."/>
            <person name="Chaumeil P.-A."/>
            <person name="Waite D.W."/>
            <person name="Whitman W.B."/>
            <person name="Parks D.H."/>
            <person name="Hugenholtz P."/>
        </authorList>
    </citation>
    <scope>NUCLEOTIDE SEQUENCE [LARGE SCALE GENOMIC DNA]</scope>
</reference>
<gene>
    <name evidence="2" type="ORF">HA252_06035</name>
    <name evidence="3" type="ORF">J4203_05890</name>
</gene>
<dbReference type="EMBL" id="DUGH01000145">
    <property type="protein sequence ID" value="HIH16936.1"/>
    <property type="molecule type" value="Genomic_DNA"/>
</dbReference>
<protein>
    <submittedName>
        <fullName evidence="2">GerMN domain-containing protein</fullName>
    </submittedName>
</protein>
<dbReference type="Pfam" id="PF10646">
    <property type="entry name" value="Germane"/>
    <property type="match status" value="1"/>
</dbReference>
<dbReference type="InterPro" id="IPR019606">
    <property type="entry name" value="GerMN"/>
</dbReference>
<dbReference type="AlphaFoldDB" id="A0A7J4JP06"/>
<proteinExistence type="predicted"/>
<feature type="domain" description="GerMN" evidence="1">
    <location>
        <begin position="58"/>
        <end position="150"/>
    </location>
</feature>
<reference evidence="3" key="2">
    <citation type="submission" date="2021-03" db="EMBL/GenBank/DDBJ databases">
        <authorList>
            <person name="Jaffe A."/>
        </authorList>
    </citation>
    <scope>NUCLEOTIDE SEQUENCE</scope>
    <source>
        <strain evidence="3">RIFCSPLOWO2_01_FULL_58_19</strain>
    </source>
</reference>
<reference evidence="3" key="3">
    <citation type="submission" date="2021-05" db="EMBL/GenBank/DDBJ databases">
        <title>Protein family content uncovers lineage relationships and bacterial pathway maintenance mechanisms in DPANN archaea.</title>
        <authorList>
            <person name="Castelle C.J."/>
            <person name="Meheust R."/>
            <person name="Jaffe A.L."/>
            <person name="Seitz K."/>
            <person name="Gong X."/>
            <person name="Baker B.J."/>
            <person name="Banfield J.F."/>
        </authorList>
    </citation>
    <scope>NUCLEOTIDE SEQUENCE</scope>
    <source>
        <strain evidence="3">RIFCSPLOWO2_01_FULL_58_19</strain>
    </source>
</reference>
<evidence type="ECO:0000313" key="4">
    <source>
        <dbReference type="Proteomes" id="UP000564964"/>
    </source>
</evidence>